<reference evidence="1 2" key="1">
    <citation type="submission" date="2021-06" db="EMBL/GenBank/DDBJ databases">
        <title>Caerostris darwini draft genome.</title>
        <authorList>
            <person name="Kono N."/>
            <person name="Arakawa K."/>
        </authorList>
    </citation>
    <scope>NUCLEOTIDE SEQUENCE [LARGE SCALE GENOMIC DNA]</scope>
</reference>
<dbReference type="PANTHER" id="PTHR24024">
    <property type="entry name" value="PULMONARY SURFACTANT-ASSOCIATED PROTEIN A"/>
    <property type="match status" value="1"/>
</dbReference>
<organism evidence="1 2">
    <name type="scientific">Caerostris darwini</name>
    <dbReference type="NCBI Taxonomy" id="1538125"/>
    <lineage>
        <taxon>Eukaryota</taxon>
        <taxon>Metazoa</taxon>
        <taxon>Ecdysozoa</taxon>
        <taxon>Arthropoda</taxon>
        <taxon>Chelicerata</taxon>
        <taxon>Arachnida</taxon>
        <taxon>Araneae</taxon>
        <taxon>Araneomorphae</taxon>
        <taxon>Entelegynae</taxon>
        <taxon>Araneoidea</taxon>
        <taxon>Araneidae</taxon>
        <taxon>Caerostris</taxon>
    </lineage>
</organism>
<accession>A0AAV4QIN5</accession>
<dbReference type="EMBL" id="BPLQ01004441">
    <property type="protein sequence ID" value="GIY08094.1"/>
    <property type="molecule type" value="Genomic_DNA"/>
</dbReference>
<comment type="caution">
    <text evidence="1">The sequence shown here is derived from an EMBL/GenBank/DDBJ whole genome shotgun (WGS) entry which is preliminary data.</text>
</comment>
<evidence type="ECO:0000313" key="1">
    <source>
        <dbReference type="EMBL" id="GIY08094.1"/>
    </source>
</evidence>
<name>A0AAV4QIN5_9ARAC</name>
<dbReference type="PANTHER" id="PTHR24024:SF18">
    <property type="entry name" value="SHORT-CHAIN COLLAGEN C4-LIKE"/>
    <property type="match status" value="1"/>
</dbReference>
<dbReference type="GO" id="GO:0005615">
    <property type="term" value="C:extracellular space"/>
    <property type="evidence" value="ECO:0007669"/>
    <property type="project" value="TreeGrafter"/>
</dbReference>
<evidence type="ECO:0000313" key="2">
    <source>
        <dbReference type="Proteomes" id="UP001054837"/>
    </source>
</evidence>
<sequence length="528" mass="59189">MLVNVIYILPMLLGRTFDARYDRVGIDIFPQSELNKARVFEEPESISRYETTKSSEEVRDLLEVSADLSLKVKAGKVDFKGTGSYLKDTSKLGRMIEILTRLKFKTVTVALPPEVQPFPSWTQKNKNDLGTHFVRSVTYGGELLASIRFKANKDSDFNAISAEIESNFNGGDAQNLVAEGKLEKLQSRLKDRASMEISYYATVPLKGVPNTIEGLRSLGGAHGTGIPGRENSSEFRFIKDRALESELTDLEHEFDDLRKASTMLTEWYRTLPTSITPDEEKEVNKLYMRIQKILRPYYDSIGKLNIEEGPEKQVKGAREAYKEGKISALPGKFTKEFMRLKKKINISEKKMYGTGTGTYTRWGSKECPSSPMMFKLHTGYMASTTSRGIGGGSDYLCLPDNPEFSENQPDFGNKESTVVTGVKYGLMDDHPFQEHNARIFPGKGIPCSLCHMTNRTLVHVFPAENECPEEWIYEYSGYLMAGTNIPGTHICLNDPPVSYEELAEETQSHTLTIVHVSDKDGGLPKAAL</sequence>
<proteinExistence type="predicted"/>
<dbReference type="InterPro" id="IPR051077">
    <property type="entry name" value="Ca-dependent_lectin"/>
</dbReference>
<dbReference type="AlphaFoldDB" id="A0AAV4QIN5"/>
<dbReference type="Proteomes" id="UP001054837">
    <property type="component" value="Unassembled WGS sequence"/>
</dbReference>
<keyword evidence="2" id="KW-1185">Reference proteome</keyword>
<protein>
    <submittedName>
        <fullName evidence="1">Uncharacterized protein</fullName>
    </submittedName>
</protein>
<gene>
    <name evidence="1" type="primary">AVEN_194086_1</name>
    <name evidence="1" type="ORF">CDAR_85641</name>
</gene>